<dbReference type="SUPFAM" id="SSF49899">
    <property type="entry name" value="Concanavalin A-like lectins/glucanases"/>
    <property type="match status" value="1"/>
</dbReference>
<reference evidence="4" key="1">
    <citation type="submission" date="2023-05" db="EMBL/GenBank/DDBJ databases">
        <authorList>
            <person name="Stuckert A."/>
        </authorList>
    </citation>
    <scope>NUCLEOTIDE SEQUENCE</scope>
</reference>
<evidence type="ECO:0000313" key="4">
    <source>
        <dbReference type="EMBL" id="CAI9595353.1"/>
    </source>
</evidence>
<accession>A0ABN9FIV0</accession>
<evidence type="ECO:0000256" key="1">
    <source>
        <dbReference type="ARBA" id="ARBA00022734"/>
    </source>
</evidence>
<dbReference type="PROSITE" id="PS51304">
    <property type="entry name" value="GALECTIN"/>
    <property type="match status" value="1"/>
</dbReference>
<keyword evidence="5" id="KW-1185">Reference proteome</keyword>
<dbReference type="InterPro" id="IPR013320">
    <property type="entry name" value="ConA-like_dom_sf"/>
</dbReference>
<dbReference type="Proteomes" id="UP001162483">
    <property type="component" value="Unassembled WGS sequence"/>
</dbReference>
<feature type="non-terminal residue" evidence="4">
    <location>
        <position position="1"/>
    </location>
</feature>
<gene>
    <name evidence="4" type="ORF">SPARVUS_LOCUS11878907</name>
</gene>
<comment type="caution">
    <text evidence="4">The sequence shown here is derived from an EMBL/GenBank/DDBJ whole genome shotgun (WGS) entry which is preliminary data.</text>
</comment>
<dbReference type="Pfam" id="PF00337">
    <property type="entry name" value="Gal-bind_lectin"/>
    <property type="match status" value="1"/>
</dbReference>
<dbReference type="Gene3D" id="2.60.120.200">
    <property type="match status" value="1"/>
</dbReference>
<proteinExistence type="predicted"/>
<evidence type="ECO:0000313" key="5">
    <source>
        <dbReference type="Proteomes" id="UP001162483"/>
    </source>
</evidence>
<evidence type="ECO:0000259" key="3">
    <source>
        <dbReference type="PROSITE" id="PS51304"/>
    </source>
</evidence>
<evidence type="ECO:0000256" key="2">
    <source>
        <dbReference type="RuleBase" id="RU102079"/>
    </source>
</evidence>
<name>A0ABN9FIV0_9NEOB</name>
<sequence>LRPQTWSLCGGGGLHSEGCRKFFINLGKDAKNFEVHFDIRFDFQGEKHILALNSMEDGVWGVEQRKRIFPFQEGSDTVVCFQLELDKITIQLPSFPVRFAIEEKTSWLWKTSGSSLSHLNKESLNRGAACPMCPYPGSVNWPLWRKLKCIFSSFIPPPPPPHPICILAAHVDIHCALLSPFSTN</sequence>
<dbReference type="EMBL" id="CATNWA010016785">
    <property type="protein sequence ID" value="CAI9595353.1"/>
    <property type="molecule type" value="Genomic_DNA"/>
</dbReference>
<protein>
    <recommendedName>
        <fullName evidence="2">Galectin</fullName>
    </recommendedName>
</protein>
<dbReference type="SMART" id="SM00276">
    <property type="entry name" value="GLECT"/>
    <property type="match status" value="1"/>
</dbReference>
<feature type="domain" description="Galectin" evidence="3">
    <location>
        <begin position="1"/>
        <end position="125"/>
    </location>
</feature>
<keyword evidence="1 2" id="KW-0430">Lectin</keyword>
<dbReference type="InterPro" id="IPR001079">
    <property type="entry name" value="Galectin_CRD"/>
</dbReference>
<organism evidence="4 5">
    <name type="scientific">Staurois parvus</name>
    <dbReference type="NCBI Taxonomy" id="386267"/>
    <lineage>
        <taxon>Eukaryota</taxon>
        <taxon>Metazoa</taxon>
        <taxon>Chordata</taxon>
        <taxon>Craniata</taxon>
        <taxon>Vertebrata</taxon>
        <taxon>Euteleostomi</taxon>
        <taxon>Amphibia</taxon>
        <taxon>Batrachia</taxon>
        <taxon>Anura</taxon>
        <taxon>Neobatrachia</taxon>
        <taxon>Ranoidea</taxon>
        <taxon>Ranidae</taxon>
        <taxon>Staurois</taxon>
    </lineage>
</organism>